<dbReference type="Proteomes" id="UP000789525">
    <property type="component" value="Unassembled WGS sequence"/>
</dbReference>
<organism evidence="1 2">
    <name type="scientific">Acaulospora colombiana</name>
    <dbReference type="NCBI Taxonomy" id="27376"/>
    <lineage>
        <taxon>Eukaryota</taxon>
        <taxon>Fungi</taxon>
        <taxon>Fungi incertae sedis</taxon>
        <taxon>Mucoromycota</taxon>
        <taxon>Glomeromycotina</taxon>
        <taxon>Glomeromycetes</taxon>
        <taxon>Diversisporales</taxon>
        <taxon>Acaulosporaceae</taxon>
        <taxon>Acaulospora</taxon>
    </lineage>
</organism>
<gene>
    <name evidence="1" type="ORF">ACOLOM_LOCUS14156</name>
</gene>
<sequence length="54" mass="5866">HVKVASIKISYIASKFFIINRSYSSQASSCNCMVQKIKIGMGKLAISPGYIGLI</sequence>
<reference evidence="1" key="1">
    <citation type="submission" date="2021-06" db="EMBL/GenBank/DDBJ databases">
        <authorList>
            <person name="Kallberg Y."/>
            <person name="Tangrot J."/>
            <person name="Rosling A."/>
        </authorList>
    </citation>
    <scope>NUCLEOTIDE SEQUENCE</scope>
    <source>
        <strain evidence="1">CL356</strain>
    </source>
</reference>
<comment type="caution">
    <text evidence="1">The sequence shown here is derived from an EMBL/GenBank/DDBJ whole genome shotgun (WGS) entry which is preliminary data.</text>
</comment>
<evidence type="ECO:0000313" key="2">
    <source>
        <dbReference type="Proteomes" id="UP000789525"/>
    </source>
</evidence>
<accession>A0ACA9R5J1</accession>
<protein>
    <submittedName>
        <fullName evidence="1">17603_t:CDS:1</fullName>
    </submittedName>
</protein>
<dbReference type="EMBL" id="CAJVPT010068960">
    <property type="protein sequence ID" value="CAG8777319.1"/>
    <property type="molecule type" value="Genomic_DNA"/>
</dbReference>
<keyword evidence="2" id="KW-1185">Reference proteome</keyword>
<name>A0ACA9R5J1_9GLOM</name>
<proteinExistence type="predicted"/>
<feature type="non-terminal residue" evidence="1">
    <location>
        <position position="1"/>
    </location>
</feature>
<evidence type="ECO:0000313" key="1">
    <source>
        <dbReference type="EMBL" id="CAG8777319.1"/>
    </source>
</evidence>